<feature type="transmembrane region" description="Helical" evidence="7">
    <location>
        <begin position="128"/>
        <end position="149"/>
    </location>
</feature>
<feature type="transmembrane region" description="Helical" evidence="7">
    <location>
        <begin position="155"/>
        <end position="179"/>
    </location>
</feature>
<feature type="transmembrane region" description="Helical" evidence="7">
    <location>
        <begin position="97"/>
        <end position="116"/>
    </location>
</feature>
<feature type="transmembrane region" description="Helical" evidence="7">
    <location>
        <begin position="12"/>
        <end position="34"/>
    </location>
</feature>
<sequence>MLSSLTLPTSQLTPSFFLLGLLNNSSYVIMIAGAKEISEGGVALVFLSNVLPSFLCKLSGPFWFHRVPYSIRMYICMVFMSVSFAVVGFANDYRIKLVGVCAASLQSGLGEASLLAMASKYATPSYCLTAWSSGTGAAGVFGFLFVYIFNNLLNLSFTVTLLIANLLTISFGVVFFVMLPEPDGKLEDENENDNTTDEDGLLEDFPRKEISTEGKKGRRMLSMYDRVAFTKKLYKYMLPLFLVYFAEYAMQSGTWAAIGFPVEDEDARKSFYQSANWVYQAGVFVSRSSGNIWHASMFSLWLMPVIQCCMLVLFYLIAVYQFLYSNVLLLGCFFVGLLGGAVYVNAFNRISKDVEKENVELALSTASVADSCGIMLSDVVGLFLQACVYKKFGIDGAAVSC</sequence>
<dbReference type="GO" id="GO:0051453">
    <property type="term" value="P:regulation of intracellular pH"/>
    <property type="evidence" value="ECO:0007669"/>
    <property type="project" value="TreeGrafter"/>
</dbReference>
<protein>
    <recommendedName>
        <fullName evidence="10">Battenin</fullName>
    </recommendedName>
</protein>
<evidence type="ECO:0000256" key="7">
    <source>
        <dbReference type="RuleBase" id="RU361113"/>
    </source>
</evidence>
<comment type="caution">
    <text evidence="8">The sequence shown here is derived from an EMBL/GenBank/DDBJ whole genome shotgun (WGS) entry which is preliminary data.</text>
</comment>
<dbReference type="GO" id="GO:0012505">
    <property type="term" value="C:endomembrane system"/>
    <property type="evidence" value="ECO:0007669"/>
    <property type="project" value="UniProtKB-SubCell"/>
</dbReference>
<keyword evidence="3" id="KW-0813">Transport</keyword>
<accession>A0A9W7E676</accession>
<dbReference type="Proteomes" id="UP001165122">
    <property type="component" value="Unassembled WGS sequence"/>
</dbReference>
<organism evidence="8 9">
    <name type="scientific">Triparma laevis f. longispina</name>
    <dbReference type="NCBI Taxonomy" id="1714387"/>
    <lineage>
        <taxon>Eukaryota</taxon>
        <taxon>Sar</taxon>
        <taxon>Stramenopiles</taxon>
        <taxon>Ochrophyta</taxon>
        <taxon>Bolidophyceae</taxon>
        <taxon>Parmales</taxon>
        <taxon>Triparmaceae</taxon>
        <taxon>Triparma</taxon>
    </lineage>
</organism>
<dbReference type="OrthoDB" id="5965864at2759"/>
<dbReference type="Pfam" id="PF02487">
    <property type="entry name" value="CLN3"/>
    <property type="match status" value="1"/>
</dbReference>
<dbReference type="InterPro" id="IPR036259">
    <property type="entry name" value="MFS_trans_sf"/>
</dbReference>
<evidence type="ECO:0000313" key="8">
    <source>
        <dbReference type="EMBL" id="GMH67532.1"/>
    </source>
</evidence>
<dbReference type="PANTHER" id="PTHR10981:SF0">
    <property type="entry name" value="BATTENIN"/>
    <property type="match status" value="1"/>
</dbReference>
<evidence type="ECO:0000313" key="9">
    <source>
        <dbReference type="Proteomes" id="UP001165122"/>
    </source>
</evidence>
<dbReference type="Gene3D" id="1.20.1250.20">
    <property type="entry name" value="MFS general substrate transporter like domains"/>
    <property type="match status" value="1"/>
</dbReference>
<dbReference type="AlphaFoldDB" id="A0A9W7E676"/>
<dbReference type="PANTHER" id="PTHR10981">
    <property type="entry name" value="BATTENIN"/>
    <property type="match status" value="1"/>
</dbReference>
<dbReference type="InterPro" id="IPR003492">
    <property type="entry name" value="Battenin_disease_Cln3"/>
</dbReference>
<feature type="transmembrane region" description="Helical" evidence="7">
    <location>
        <begin position="71"/>
        <end position="91"/>
    </location>
</feature>
<evidence type="ECO:0000256" key="5">
    <source>
        <dbReference type="ARBA" id="ARBA00022989"/>
    </source>
</evidence>
<feature type="transmembrane region" description="Helical" evidence="7">
    <location>
        <begin position="40"/>
        <end position="59"/>
    </location>
</feature>
<evidence type="ECO:0000256" key="3">
    <source>
        <dbReference type="ARBA" id="ARBA00022448"/>
    </source>
</evidence>
<dbReference type="GO" id="GO:0016020">
    <property type="term" value="C:membrane"/>
    <property type="evidence" value="ECO:0007669"/>
    <property type="project" value="UniProtKB-UniRule"/>
</dbReference>
<dbReference type="EMBL" id="BRXW01000574">
    <property type="protein sequence ID" value="GMH67532.1"/>
    <property type="molecule type" value="Genomic_DNA"/>
</dbReference>
<evidence type="ECO:0000256" key="2">
    <source>
        <dbReference type="ARBA" id="ARBA00007467"/>
    </source>
</evidence>
<dbReference type="SUPFAM" id="SSF103473">
    <property type="entry name" value="MFS general substrate transporter"/>
    <property type="match status" value="2"/>
</dbReference>
<evidence type="ECO:0008006" key="10">
    <source>
        <dbReference type="Google" id="ProtNLM"/>
    </source>
</evidence>
<keyword evidence="4 7" id="KW-0812">Transmembrane</keyword>
<gene>
    <name evidence="8" type="ORF">TrLO_g1657</name>
</gene>
<evidence type="ECO:0000256" key="4">
    <source>
        <dbReference type="ARBA" id="ARBA00022692"/>
    </source>
</evidence>
<name>A0A9W7E676_9STRA</name>
<keyword evidence="9" id="KW-1185">Reference proteome</keyword>
<reference evidence="9" key="1">
    <citation type="journal article" date="2023" name="Commun. Biol.">
        <title>Genome analysis of Parmales, the sister group of diatoms, reveals the evolutionary specialization of diatoms from phago-mixotrophs to photoautotrophs.</title>
        <authorList>
            <person name="Ban H."/>
            <person name="Sato S."/>
            <person name="Yoshikawa S."/>
            <person name="Yamada K."/>
            <person name="Nakamura Y."/>
            <person name="Ichinomiya M."/>
            <person name="Sato N."/>
            <person name="Blanc-Mathieu R."/>
            <person name="Endo H."/>
            <person name="Kuwata A."/>
            <person name="Ogata H."/>
        </authorList>
    </citation>
    <scope>NUCLEOTIDE SEQUENCE [LARGE SCALE GENOMIC DNA]</scope>
    <source>
        <strain evidence="9">NIES 3700</strain>
    </source>
</reference>
<keyword evidence="6 7" id="KW-0472">Membrane</keyword>
<comment type="similarity">
    <text evidence="2 7">Belongs to the battenin family.</text>
</comment>
<feature type="transmembrane region" description="Helical" evidence="7">
    <location>
        <begin position="323"/>
        <end position="346"/>
    </location>
</feature>
<comment type="subcellular location">
    <subcellularLocation>
        <location evidence="1">Endomembrane system</location>
        <topology evidence="1">Multi-pass membrane protein</topology>
    </subcellularLocation>
</comment>
<proteinExistence type="inferred from homology"/>
<dbReference type="GO" id="GO:0005773">
    <property type="term" value="C:vacuole"/>
    <property type="evidence" value="ECO:0007669"/>
    <property type="project" value="UniProtKB-ARBA"/>
</dbReference>
<keyword evidence="5 7" id="KW-1133">Transmembrane helix</keyword>
<feature type="transmembrane region" description="Helical" evidence="7">
    <location>
        <begin position="298"/>
        <end position="317"/>
    </location>
</feature>
<dbReference type="PRINTS" id="PR01315">
    <property type="entry name" value="BATTENIN"/>
</dbReference>
<evidence type="ECO:0000256" key="6">
    <source>
        <dbReference type="ARBA" id="ARBA00023136"/>
    </source>
</evidence>
<evidence type="ECO:0000256" key="1">
    <source>
        <dbReference type="ARBA" id="ARBA00004127"/>
    </source>
</evidence>